<dbReference type="Gene3D" id="3.40.50.1470">
    <property type="entry name" value="Peptidyl-tRNA hydrolase"/>
    <property type="match status" value="1"/>
</dbReference>
<dbReference type="CDD" id="cd00462">
    <property type="entry name" value="PTH"/>
    <property type="match status" value="1"/>
</dbReference>
<evidence type="ECO:0000256" key="4">
    <source>
        <dbReference type="ARBA" id="ARBA00022884"/>
    </source>
</evidence>
<dbReference type="OrthoDB" id="1711136at2759"/>
<dbReference type="PROSITE" id="PS01195">
    <property type="entry name" value="PEPT_TRNA_HYDROL_1"/>
    <property type="match status" value="1"/>
</dbReference>
<keyword evidence="2" id="KW-0820">tRNA-binding</keyword>
<dbReference type="EC" id="3.1.1.29" evidence="1"/>
<keyword evidence="3" id="KW-0378">Hydrolase</keyword>
<gene>
    <name evidence="6" type="ORF">CYY_010338</name>
</gene>
<name>A0A8J4PRR9_9MYCE</name>
<evidence type="ECO:0000256" key="5">
    <source>
        <dbReference type="ARBA" id="ARBA00038063"/>
    </source>
</evidence>
<protein>
    <recommendedName>
        <fullName evidence="1">peptidyl-tRNA hydrolase</fullName>
        <ecNumber evidence="1">3.1.1.29</ecNumber>
    </recommendedName>
</protein>
<comment type="caution">
    <text evidence="6">The sequence shown here is derived from an EMBL/GenBank/DDBJ whole genome shotgun (WGS) entry which is preliminary data.</text>
</comment>
<evidence type="ECO:0000256" key="3">
    <source>
        <dbReference type="ARBA" id="ARBA00022801"/>
    </source>
</evidence>
<dbReference type="InterPro" id="IPR001328">
    <property type="entry name" value="Pept_tRNA_hydro"/>
</dbReference>
<evidence type="ECO:0000256" key="1">
    <source>
        <dbReference type="ARBA" id="ARBA00013260"/>
    </source>
</evidence>
<dbReference type="GO" id="GO:0000049">
    <property type="term" value="F:tRNA binding"/>
    <property type="evidence" value="ECO:0007669"/>
    <property type="project" value="UniProtKB-KW"/>
</dbReference>
<dbReference type="GO" id="GO:0004045">
    <property type="term" value="F:peptidyl-tRNA hydrolase activity"/>
    <property type="evidence" value="ECO:0007669"/>
    <property type="project" value="UniProtKB-EC"/>
</dbReference>
<dbReference type="InterPro" id="IPR036416">
    <property type="entry name" value="Pept_tRNA_hydro_sf"/>
</dbReference>
<organism evidence="6 7">
    <name type="scientific">Polysphondylium violaceum</name>
    <dbReference type="NCBI Taxonomy" id="133409"/>
    <lineage>
        <taxon>Eukaryota</taxon>
        <taxon>Amoebozoa</taxon>
        <taxon>Evosea</taxon>
        <taxon>Eumycetozoa</taxon>
        <taxon>Dictyostelia</taxon>
        <taxon>Dictyosteliales</taxon>
        <taxon>Dictyosteliaceae</taxon>
        <taxon>Polysphondylium</taxon>
    </lineage>
</organism>
<evidence type="ECO:0000313" key="7">
    <source>
        <dbReference type="Proteomes" id="UP000695562"/>
    </source>
</evidence>
<sequence>MLKRYLNFKNINLFNRYYCNTTIPTPESNTKLINNTTTTTTTTTTKQNNEKITLIKKPTSFQYDPEINKFLSNLKPKSKYIPITSFILDKSIDLKLIYAKKPDEPIKMKNRYLIVGLGNPGAEYNNTRHNIGFDAIDQLATLLNTSIENNYKNHCLLATSFVKLDEKPSSHKIKIQNQQRKQQHLRQIEILSDLKNQGVDLTTITDIPLDNNNESMEQPPNKVINQVVMIKPQKYMNLSGGSVRAVATEFNIPLENILVLVDDCTMKVGQIQMKERGGSGGQNGMDNIITKMASERVNRIKIGVGIPRPGEVLSNFVLKKFSIDDKDKIFDSVDHVARLSLMWMERGIKYTMNVSNKN</sequence>
<dbReference type="NCBIfam" id="TIGR00447">
    <property type="entry name" value="pth"/>
    <property type="match status" value="1"/>
</dbReference>
<dbReference type="EMBL" id="AJWJ01001047">
    <property type="protein sequence ID" value="KAF2068336.1"/>
    <property type="molecule type" value="Genomic_DNA"/>
</dbReference>
<keyword evidence="7" id="KW-1185">Reference proteome</keyword>
<dbReference type="InterPro" id="IPR018171">
    <property type="entry name" value="Pept_tRNA_hydro_CS"/>
</dbReference>
<accession>A0A8J4PRR9</accession>
<comment type="similarity">
    <text evidence="5">Belongs to the PTH family.</text>
</comment>
<dbReference type="Pfam" id="PF01195">
    <property type="entry name" value="Pept_tRNA_hydro"/>
    <property type="match status" value="2"/>
</dbReference>
<keyword evidence="4" id="KW-0694">RNA-binding</keyword>
<reference evidence="6" key="1">
    <citation type="submission" date="2020-01" db="EMBL/GenBank/DDBJ databases">
        <title>Development of genomics and gene disruption for Polysphondylium violaceum indicates a role for the polyketide synthase stlB in stalk morphogenesis.</title>
        <authorList>
            <person name="Narita B."/>
            <person name="Kawabe Y."/>
            <person name="Kin K."/>
            <person name="Saito T."/>
            <person name="Gibbs R."/>
            <person name="Kuspa A."/>
            <person name="Muzny D."/>
            <person name="Queller D."/>
            <person name="Richards S."/>
            <person name="Strassman J."/>
            <person name="Sucgang R."/>
            <person name="Worley K."/>
            <person name="Schaap P."/>
        </authorList>
    </citation>
    <scope>NUCLEOTIDE SEQUENCE</scope>
    <source>
        <strain evidence="6">QSvi11</strain>
    </source>
</reference>
<dbReference type="Proteomes" id="UP000695562">
    <property type="component" value="Unassembled WGS sequence"/>
</dbReference>
<proteinExistence type="inferred from homology"/>
<dbReference type="PANTHER" id="PTHR17224:SF1">
    <property type="entry name" value="PEPTIDYL-TRNA HYDROLASE"/>
    <property type="match status" value="1"/>
</dbReference>
<evidence type="ECO:0000256" key="2">
    <source>
        <dbReference type="ARBA" id="ARBA00022555"/>
    </source>
</evidence>
<dbReference type="AlphaFoldDB" id="A0A8J4PRR9"/>
<evidence type="ECO:0000313" key="6">
    <source>
        <dbReference type="EMBL" id="KAF2068336.1"/>
    </source>
</evidence>
<dbReference type="SUPFAM" id="SSF53178">
    <property type="entry name" value="Peptidyl-tRNA hydrolase-like"/>
    <property type="match status" value="2"/>
</dbReference>
<dbReference type="PANTHER" id="PTHR17224">
    <property type="entry name" value="PEPTIDYL-TRNA HYDROLASE"/>
    <property type="match status" value="1"/>
</dbReference>